<keyword evidence="2" id="KW-1185">Reference proteome</keyword>
<evidence type="ECO:0000313" key="2">
    <source>
        <dbReference type="Proteomes" id="UP000318298"/>
    </source>
</evidence>
<evidence type="ECO:0000313" key="1">
    <source>
        <dbReference type="EMBL" id="QDH46647.1"/>
    </source>
</evidence>
<protein>
    <submittedName>
        <fullName evidence="1">Uncharacterized protein</fullName>
    </submittedName>
</protein>
<accession>A0A514A041</accession>
<organism evidence="1 2">
    <name type="scientific">Aeromonas phage LAh_7</name>
    <dbReference type="NCBI Taxonomy" id="2591031"/>
    <lineage>
        <taxon>Viruses</taxon>
        <taxon>Duplodnaviria</taxon>
        <taxon>Heunggongvirae</taxon>
        <taxon>Uroviricota</taxon>
        <taxon>Caudoviricetes</taxon>
        <taxon>Casjensviridae</taxon>
        <taxon>Sharonstreetvirus</taxon>
        <taxon>Sharonstreetvirus LAh7</taxon>
    </lineage>
</organism>
<gene>
    <name evidence="1" type="ORF">LAh7_1</name>
</gene>
<reference evidence="1 2" key="1">
    <citation type="submission" date="2019-04" db="EMBL/GenBank/DDBJ databases">
        <title>Novel bacteriophages capable of disrupting biofilms from clinical strains of Aeromonas hydrophila with intrinsic antibiotic resistance.</title>
        <authorList>
            <person name="Kabwe M."/>
            <person name="Brown T.L."/>
            <person name="Speirs L."/>
            <person name="Ku H."/>
            <person name="Leach M."/>
            <person name="Chan H.T."/>
            <person name="Petrovski S."/>
            <person name="Lock P."/>
            <person name="Tucci J."/>
        </authorList>
    </citation>
    <scope>NUCLEOTIDE SEQUENCE [LARGE SCALE GENOMIC DNA]</scope>
</reference>
<dbReference type="EMBL" id="MK838113">
    <property type="protein sequence ID" value="QDH46647.1"/>
    <property type="molecule type" value="Genomic_DNA"/>
</dbReference>
<dbReference type="Proteomes" id="UP000318298">
    <property type="component" value="Segment"/>
</dbReference>
<name>A0A514A041_9CAUD</name>
<sequence>MKARVTSNPYQLGNGHYPVGQIVEIERETPNYYVLVKSSYRINKEKLALTGWAGRYAHTIEFEIIEDEPTADPVAVNTEILVAVEETSSREGARRIVAETLAPLGQVSEVIDPISEHVTRLYARLSVGVAVRQALDLLYPLEFVITAYPLGAQDMIPDNPSPAMAPAAELPPAWSYHGGLDGEDHRWSRDEWGREADAGDTQRGYWEWVEAMIEENEDAADLEVRAALATGAIVVMVARELVDAYTVAALGGWLNTNGLDSNFAVFPGDVTEILGPISPDNAAQLKAEVIAFIDDKSEDNPRAAVSVSDRWNGKPVNPLDWIGALRSVGACYSGVALDLGETLLRNGNELVITWDRSPGEAAEREIRDAVTQALDKLHPVSTAPKRITALSLEAPEKWRGRTVDRDALAAWCGRQGGDDFTVTLSPCKPASLAIYLVSGPRPLPGVERSILADARTWLNEVGTLDDDPADDLADEPAAMPPCRLTLAVPESWNGEDIQRDVVATWCRTMSGQGFTLELFSIPCAAGGVVVSWVSGAAPSTLGNQLRHELEGRAVAFLHALGNGSASDPCNVRILVPTVWNDYAVNGPGLAQWVVNTLGPLYPAAAFTLEVAPPAVDIKGEVRVKVRSTAEPSALVFKGYRETRDGVAAYMISRLNELYPTDVIDV</sequence>
<proteinExistence type="predicted"/>